<evidence type="ECO:0000313" key="2">
    <source>
        <dbReference type="Proteomes" id="UP000277537"/>
    </source>
</evidence>
<organism evidence="1 2">
    <name type="scientific">Acinetobacter johnsonii</name>
    <dbReference type="NCBI Taxonomy" id="40214"/>
    <lineage>
        <taxon>Bacteria</taxon>
        <taxon>Pseudomonadati</taxon>
        <taxon>Pseudomonadota</taxon>
        <taxon>Gammaproteobacteria</taxon>
        <taxon>Moraxellales</taxon>
        <taxon>Moraxellaceae</taxon>
        <taxon>Acinetobacter</taxon>
    </lineage>
</organism>
<accession>A0A427UJV2</accession>
<name>A0A427UJV2_ACIJO</name>
<comment type="caution">
    <text evidence="1">The sequence shown here is derived from an EMBL/GenBank/DDBJ whole genome shotgun (WGS) entry which is preliminary data.</text>
</comment>
<dbReference type="Proteomes" id="UP000277537">
    <property type="component" value="Unassembled WGS sequence"/>
</dbReference>
<gene>
    <name evidence="1" type="ORF">EGT73_17110</name>
</gene>
<dbReference type="EMBL" id="RHXE01000070">
    <property type="protein sequence ID" value="RSE17422.1"/>
    <property type="molecule type" value="Genomic_DNA"/>
</dbReference>
<dbReference type="AlphaFoldDB" id="A0A427UJV2"/>
<proteinExistence type="predicted"/>
<protein>
    <submittedName>
        <fullName evidence="1">Uncharacterized protein</fullName>
    </submittedName>
</protein>
<dbReference type="RefSeq" id="WP_114220083.1">
    <property type="nucleotide sequence ID" value="NZ_RHXE01000070.1"/>
</dbReference>
<reference evidence="1 2" key="1">
    <citation type="submission" date="2018-10" db="EMBL/GenBank/DDBJ databases">
        <title>Transmission dynamics of multidrug resistant bacteria on intensive care unit surfaces.</title>
        <authorList>
            <person name="D'Souza A.W."/>
            <person name="Potter R.F."/>
            <person name="Wallace M."/>
            <person name="Shupe A."/>
            <person name="Patel S."/>
            <person name="Sun S."/>
            <person name="Gul D."/>
            <person name="Kwon J.H."/>
            <person name="Andleeb S."/>
            <person name="Burnham C.-A.D."/>
            <person name="Dantas G."/>
        </authorList>
    </citation>
    <scope>NUCLEOTIDE SEQUENCE [LARGE SCALE GENOMIC DNA]</scope>
    <source>
        <strain evidence="1 2">AJ_385</strain>
    </source>
</reference>
<sequence length="73" mass="8246">MIDSSIDFQYVQEVCIMSTQYKNIVAAKPEKEKPRLSSKVNLTKKQLNKIGLDSLNAYATTSPEDHLGKFLDL</sequence>
<evidence type="ECO:0000313" key="1">
    <source>
        <dbReference type="EMBL" id="RSE17422.1"/>
    </source>
</evidence>